<proteinExistence type="predicted"/>
<reference evidence="1" key="1">
    <citation type="journal article" date="2016" name="Insect Biochem. Mol. Biol.">
        <title>Multifaceted biological insights from a draft genome sequence of the tobacco hornworm moth, Manduca sexta.</title>
        <authorList>
            <person name="Kanost M.R."/>
            <person name="Arrese E.L."/>
            <person name="Cao X."/>
            <person name="Chen Y.R."/>
            <person name="Chellapilla S."/>
            <person name="Goldsmith M.R."/>
            <person name="Grosse-Wilde E."/>
            <person name="Heckel D.G."/>
            <person name="Herndon N."/>
            <person name="Jiang H."/>
            <person name="Papanicolaou A."/>
            <person name="Qu J."/>
            <person name="Soulages J.L."/>
            <person name="Vogel H."/>
            <person name="Walters J."/>
            <person name="Waterhouse R.M."/>
            <person name="Ahn S.J."/>
            <person name="Almeida F.C."/>
            <person name="An C."/>
            <person name="Aqrawi P."/>
            <person name="Bretschneider A."/>
            <person name="Bryant W.B."/>
            <person name="Bucks S."/>
            <person name="Chao H."/>
            <person name="Chevignon G."/>
            <person name="Christen J.M."/>
            <person name="Clarke D.F."/>
            <person name="Dittmer N.T."/>
            <person name="Ferguson L.C.F."/>
            <person name="Garavelou S."/>
            <person name="Gordon K.H.J."/>
            <person name="Gunaratna R.T."/>
            <person name="Han Y."/>
            <person name="Hauser F."/>
            <person name="He Y."/>
            <person name="Heidel-Fischer H."/>
            <person name="Hirsh A."/>
            <person name="Hu Y."/>
            <person name="Jiang H."/>
            <person name="Kalra D."/>
            <person name="Klinner C."/>
            <person name="Konig C."/>
            <person name="Kovar C."/>
            <person name="Kroll A.R."/>
            <person name="Kuwar S.S."/>
            <person name="Lee S.L."/>
            <person name="Lehman R."/>
            <person name="Li K."/>
            <person name="Li Z."/>
            <person name="Liang H."/>
            <person name="Lovelace S."/>
            <person name="Lu Z."/>
            <person name="Mansfield J.H."/>
            <person name="McCulloch K.J."/>
            <person name="Mathew T."/>
            <person name="Morton B."/>
            <person name="Muzny D.M."/>
            <person name="Neunemann D."/>
            <person name="Ongeri F."/>
            <person name="Pauchet Y."/>
            <person name="Pu L.L."/>
            <person name="Pyrousis I."/>
            <person name="Rao X.J."/>
            <person name="Redding A."/>
            <person name="Roesel C."/>
            <person name="Sanchez-Gracia A."/>
            <person name="Schaack S."/>
            <person name="Shukla A."/>
            <person name="Tetreau G."/>
            <person name="Wang Y."/>
            <person name="Xiong G.H."/>
            <person name="Traut W."/>
            <person name="Walsh T.K."/>
            <person name="Worley K.C."/>
            <person name="Wu D."/>
            <person name="Wu W."/>
            <person name="Wu Y.Q."/>
            <person name="Zhang X."/>
            <person name="Zou Z."/>
            <person name="Zucker H."/>
            <person name="Briscoe A.D."/>
            <person name="Burmester T."/>
            <person name="Clem R.J."/>
            <person name="Feyereisen R."/>
            <person name="Grimmelikhuijzen C.J.P."/>
            <person name="Hamodrakas S.J."/>
            <person name="Hansson B.S."/>
            <person name="Huguet E."/>
            <person name="Jermiin L.S."/>
            <person name="Lan Q."/>
            <person name="Lehman H.K."/>
            <person name="Lorenzen M."/>
            <person name="Merzendorfer H."/>
            <person name="Michalopoulos I."/>
            <person name="Morton D.B."/>
            <person name="Muthukrishnan S."/>
            <person name="Oakeshott J.G."/>
            <person name="Palmer W."/>
            <person name="Park Y."/>
            <person name="Passarelli A.L."/>
            <person name="Rozas J."/>
            <person name="Schwartz L.M."/>
            <person name="Smith W."/>
            <person name="Southgate A."/>
            <person name="Vilcinskas A."/>
            <person name="Vogt R."/>
            <person name="Wang P."/>
            <person name="Werren J."/>
            <person name="Yu X.Q."/>
            <person name="Zhou J.J."/>
            <person name="Brown S.J."/>
            <person name="Scherer S.E."/>
            <person name="Richards S."/>
            <person name="Blissard G.W."/>
        </authorList>
    </citation>
    <scope>NUCLEOTIDE SEQUENCE</scope>
</reference>
<organism evidence="1 2">
    <name type="scientific">Manduca sexta</name>
    <name type="common">Tobacco hawkmoth</name>
    <name type="synonym">Tobacco hornworm</name>
    <dbReference type="NCBI Taxonomy" id="7130"/>
    <lineage>
        <taxon>Eukaryota</taxon>
        <taxon>Metazoa</taxon>
        <taxon>Ecdysozoa</taxon>
        <taxon>Arthropoda</taxon>
        <taxon>Hexapoda</taxon>
        <taxon>Insecta</taxon>
        <taxon>Pterygota</taxon>
        <taxon>Neoptera</taxon>
        <taxon>Endopterygota</taxon>
        <taxon>Lepidoptera</taxon>
        <taxon>Glossata</taxon>
        <taxon>Ditrysia</taxon>
        <taxon>Bombycoidea</taxon>
        <taxon>Sphingidae</taxon>
        <taxon>Sphinginae</taxon>
        <taxon>Sphingini</taxon>
        <taxon>Manduca</taxon>
    </lineage>
</organism>
<name>A0A921YSV5_MANSE</name>
<evidence type="ECO:0000313" key="1">
    <source>
        <dbReference type="EMBL" id="KAG6444645.1"/>
    </source>
</evidence>
<dbReference type="AlphaFoldDB" id="A0A921YSV5"/>
<keyword evidence="2" id="KW-1185">Reference proteome</keyword>
<sequence>MGRVLGKSPNDYIMLDLSSSRQLDAVAKSKHAFLEINPEPGRNTENVEVAPDDQKKHMNVEHVNIKVMPCRCKSKCALKRLQEKHGNNVDCTIYYV</sequence>
<dbReference type="Proteomes" id="UP000791440">
    <property type="component" value="Unassembled WGS sequence"/>
</dbReference>
<dbReference type="EMBL" id="JH668312">
    <property type="protein sequence ID" value="KAG6444645.1"/>
    <property type="molecule type" value="Genomic_DNA"/>
</dbReference>
<comment type="caution">
    <text evidence="1">The sequence shown here is derived from an EMBL/GenBank/DDBJ whole genome shotgun (WGS) entry which is preliminary data.</text>
</comment>
<reference evidence="1" key="2">
    <citation type="submission" date="2020-12" db="EMBL/GenBank/DDBJ databases">
        <authorList>
            <person name="Kanost M."/>
        </authorList>
    </citation>
    <scope>NUCLEOTIDE SEQUENCE</scope>
</reference>
<gene>
    <name evidence="1" type="ORF">O3G_MSEX003481</name>
</gene>
<protein>
    <submittedName>
        <fullName evidence="1">Uncharacterized protein</fullName>
    </submittedName>
</protein>
<evidence type="ECO:0000313" key="2">
    <source>
        <dbReference type="Proteomes" id="UP000791440"/>
    </source>
</evidence>
<accession>A0A921YSV5</accession>